<evidence type="ECO:0000313" key="2">
    <source>
        <dbReference type="EMBL" id="MFD1737887.1"/>
    </source>
</evidence>
<reference evidence="3" key="1">
    <citation type="journal article" date="2019" name="Int. J. Syst. Evol. Microbiol.">
        <title>The Global Catalogue of Microorganisms (GCM) 10K type strain sequencing project: providing services to taxonomists for standard genome sequencing and annotation.</title>
        <authorList>
            <consortium name="The Broad Institute Genomics Platform"/>
            <consortium name="The Broad Institute Genome Sequencing Center for Infectious Disease"/>
            <person name="Wu L."/>
            <person name="Ma J."/>
        </authorList>
    </citation>
    <scope>NUCLEOTIDE SEQUENCE [LARGE SCALE GENOMIC DNA]</scope>
    <source>
        <strain evidence="3">CCUG 49339</strain>
    </source>
</reference>
<dbReference type="Proteomes" id="UP001597214">
    <property type="component" value="Unassembled WGS sequence"/>
</dbReference>
<dbReference type="SUPFAM" id="SSF52091">
    <property type="entry name" value="SpoIIaa-like"/>
    <property type="match status" value="1"/>
</dbReference>
<evidence type="ECO:0000259" key="1">
    <source>
        <dbReference type="PROSITE" id="PS50801"/>
    </source>
</evidence>
<keyword evidence="3" id="KW-1185">Reference proteome</keyword>
<protein>
    <submittedName>
        <fullName evidence="2">STAS domain-containing protein</fullName>
    </submittedName>
</protein>
<dbReference type="RefSeq" id="WP_377929148.1">
    <property type="nucleotide sequence ID" value="NZ_JBHUEM010000024.1"/>
</dbReference>
<accession>A0ABW4LS27</accession>
<name>A0ABW4LS27_9BACI</name>
<dbReference type="EMBL" id="JBHUEM010000024">
    <property type="protein sequence ID" value="MFD1737887.1"/>
    <property type="molecule type" value="Genomic_DNA"/>
</dbReference>
<proteinExistence type="predicted"/>
<evidence type="ECO:0000313" key="3">
    <source>
        <dbReference type="Proteomes" id="UP001597214"/>
    </source>
</evidence>
<dbReference type="InterPro" id="IPR036513">
    <property type="entry name" value="STAS_dom_sf"/>
</dbReference>
<dbReference type="Gene3D" id="3.30.750.24">
    <property type="entry name" value="STAS domain"/>
    <property type="match status" value="1"/>
</dbReference>
<gene>
    <name evidence="2" type="ORF">ACFSCX_15225</name>
</gene>
<organism evidence="2 3">
    <name type="scientific">Bacillus salitolerans</name>
    <dbReference type="NCBI Taxonomy" id="1437434"/>
    <lineage>
        <taxon>Bacteria</taxon>
        <taxon>Bacillati</taxon>
        <taxon>Bacillota</taxon>
        <taxon>Bacilli</taxon>
        <taxon>Bacillales</taxon>
        <taxon>Bacillaceae</taxon>
        <taxon>Bacillus</taxon>
    </lineage>
</organism>
<feature type="domain" description="STAS" evidence="1">
    <location>
        <begin position="3"/>
        <end position="103"/>
    </location>
</feature>
<sequence>MGLSINIDRKESELVIHLKGILDISTSYMLDEHLKEIVSPETVIIDFKNLEFIDSTGIGSIINAAHISIEKHFTLILQGMNEFTDEVFEEIGVYQIIKALQKI</sequence>
<dbReference type="PROSITE" id="PS50801">
    <property type="entry name" value="STAS"/>
    <property type="match status" value="1"/>
</dbReference>
<comment type="caution">
    <text evidence="2">The sequence shown here is derived from an EMBL/GenBank/DDBJ whole genome shotgun (WGS) entry which is preliminary data.</text>
</comment>
<dbReference type="Pfam" id="PF01740">
    <property type="entry name" value="STAS"/>
    <property type="match status" value="1"/>
</dbReference>
<dbReference type="PANTHER" id="PTHR33495">
    <property type="entry name" value="ANTI-SIGMA FACTOR ANTAGONIST TM_1081-RELATED-RELATED"/>
    <property type="match status" value="1"/>
</dbReference>
<dbReference type="InterPro" id="IPR002645">
    <property type="entry name" value="STAS_dom"/>
</dbReference>
<dbReference type="CDD" id="cd07043">
    <property type="entry name" value="STAS_anti-anti-sigma_factors"/>
    <property type="match status" value="1"/>
</dbReference>
<dbReference type="PANTHER" id="PTHR33495:SF2">
    <property type="entry name" value="ANTI-SIGMA FACTOR ANTAGONIST TM_1081-RELATED"/>
    <property type="match status" value="1"/>
</dbReference>